<dbReference type="STRING" id="564198.BST17_10230"/>
<sequence>MISAQTERNGHVEPAYGEKPNGMLVFTTDMRYVEVLTDSSVPPFASPVRGEGTDQENRAAMAGSIGMFGTYTVDGDGRFSGNRVEGATFPNWVGDIRTTEDLRIVVEGDRMTENFTRPDGTRITITFERVKGTASPVLGLRLPASTSTELET</sequence>
<reference evidence="2 3" key="1">
    <citation type="submission" date="2017-02" db="EMBL/GenBank/DDBJ databases">
        <title>The new phylogeny of genus Mycobacterium.</title>
        <authorList>
            <person name="Tortoli E."/>
            <person name="Trovato A."/>
            <person name="Cirillo D.M."/>
        </authorList>
    </citation>
    <scope>NUCLEOTIDE SEQUENCE [LARGE SCALE GENOMIC DNA]</scope>
    <source>
        <strain evidence="2 3">DSM 45578</strain>
    </source>
</reference>
<dbReference type="Proteomes" id="UP000192366">
    <property type="component" value="Unassembled WGS sequence"/>
</dbReference>
<gene>
    <name evidence="2" type="ORF">BST17_10230</name>
</gene>
<protein>
    <recommendedName>
        <fullName evidence="1">Lipocalin-like domain-containing protein</fullName>
    </recommendedName>
</protein>
<evidence type="ECO:0000313" key="3">
    <source>
        <dbReference type="Proteomes" id="UP000192366"/>
    </source>
</evidence>
<name>A0A1W9YY92_MYCBA</name>
<accession>A0A1W9YY92</accession>
<evidence type="ECO:0000259" key="1">
    <source>
        <dbReference type="Pfam" id="PF13924"/>
    </source>
</evidence>
<comment type="caution">
    <text evidence="2">The sequence shown here is derived from an EMBL/GenBank/DDBJ whole genome shotgun (WGS) entry which is preliminary data.</text>
</comment>
<dbReference type="EMBL" id="MVHJ01000007">
    <property type="protein sequence ID" value="ORA05038.1"/>
    <property type="molecule type" value="Genomic_DNA"/>
</dbReference>
<dbReference type="InterPro" id="IPR024311">
    <property type="entry name" value="Lipocalin-like"/>
</dbReference>
<evidence type="ECO:0000313" key="2">
    <source>
        <dbReference type="EMBL" id="ORA05038.1"/>
    </source>
</evidence>
<feature type="domain" description="Lipocalin-like" evidence="1">
    <location>
        <begin position="5"/>
        <end position="96"/>
    </location>
</feature>
<dbReference type="AlphaFoldDB" id="A0A1W9YY92"/>
<organism evidence="2 3">
    <name type="scientific">Mycolicibacterium bacteremicum</name>
    <name type="common">Mycobacterium bacteremicum</name>
    <dbReference type="NCBI Taxonomy" id="564198"/>
    <lineage>
        <taxon>Bacteria</taxon>
        <taxon>Bacillati</taxon>
        <taxon>Actinomycetota</taxon>
        <taxon>Actinomycetes</taxon>
        <taxon>Mycobacteriales</taxon>
        <taxon>Mycobacteriaceae</taxon>
        <taxon>Mycolicibacterium</taxon>
    </lineage>
</organism>
<dbReference type="Pfam" id="PF13924">
    <property type="entry name" value="Lipocalin_5"/>
    <property type="match status" value="1"/>
</dbReference>
<dbReference type="OrthoDB" id="118834at2"/>
<proteinExistence type="predicted"/>
<keyword evidence="3" id="KW-1185">Reference proteome</keyword>